<dbReference type="PANTHER" id="PTHR43309:SF3">
    <property type="entry name" value="5-OXOPROLINASE SUBUNIT C"/>
    <property type="match status" value="1"/>
</dbReference>
<evidence type="ECO:0000256" key="2">
    <source>
        <dbReference type="ARBA" id="ARBA00022801"/>
    </source>
</evidence>
<keyword evidence="2" id="KW-0378">Hydrolase</keyword>
<comment type="caution">
    <text evidence="5">The sequence shown here is derived from an EMBL/GenBank/DDBJ whole genome shotgun (WGS) entry which is preliminary data.</text>
</comment>
<reference evidence="6" key="1">
    <citation type="journal article" date="2019" name="Int. J. Syst. Evol. Microbiol.">
        <title>The Global Catalogue of Microorganisms (GCM) 10K type strain sequencing project: providing services to taxonomists for standard genome sequencing and annotation.</title>
        <authorList>
            <consortium name="The Broad Institute Genomics Platform"/>
            <consortium name="The Broad Institute Genome Sequencing Center for Infectious Disease"/>
            <person name="Wu L."/>
            <person name="Ma J."/>
        </authorList>
    </citation>
    <scope>NUCLEOTIDE SEQUENCE [LARGE SCALE GENOMIC DNA]</scope>
    <source>
        <strain evidence="6">CGMCC 1.12295</strain>
    </source>
</reference>
<name>A0ABW4KD71_9BACI</name>
<organism evidence="5 6">
    <name type="scientific">Siminovitchia sediminis</name>
    <dbReference type="NCBI Taxonomy" id="1274353"/>
    <lineage>
        <taxon>Bacteria</taxon>
        <taxon>Bacillati</taxon>
        <taxon>Bacillota</taxon>
        <taxon>Bacilli</taxon>
        <taxon>Bacillales</taxon>
        <taxon>Bacillaceae</taxon>
        <taxon>Siminovitchia</taxon>
    </lineage>
</organism>
<evidence type="ECO:0000259" key="4">
    <source>
        <dbReference type="SMART" id="SM00797"/>
    </source>
</evidence>
<dbReference type="EMBL" id="JBHUEO010000003">
    <property type="protein sequence ID" value="MFD1705363.1"/>
    <property type="molecule type" value="Genomic_DNA"/>
</dbReference>
<dbReference type="InterPro" id="IPR003778">
    <property type="entry name" value="CT_A_B"/>
</dbReference>
<dbReference type="Proteomes" id="UP001597301">
    <property type="component" value="Unassembled WGS sequence"/>
</dbReference>
<dbReference type="SMART" id="SM00797">
    <property type="entry name" value="AHS2"/>
    <property type="match status" value="1"/>
</dbReference>
<sequence>MIHIIEPGLWTTVQDLGRLGNYHLGVPPSGAADKFSFIAGNLLVGNPVDFPGLELTLFGGKMMFEKNTVIALTGAPMQANLNGQIIPFWQAIAVKEGDTLTLNACREGVKAFLCVSGGIDVPEVLGSKSTYDLSKIGGYKGRKLQTGDRVDIHEPLPGVQKQIGKFVPDVFIPAFKRSQDIRVVMGIKGQMISDGGLKAFLNSEWTVSPESNRVAYRYKGARVSFIEEEPPFGAGSSLTNVVDFAYPIGGVMFTNEEELIVLHNDATTGGGFVTIGTVISQDLDLIAQSRPMSTSRFTAITLDQAAAARKERNEKLAQLEDLLKK</sequence>
<dbReference type="SUPFAM" id="SSF50891">
    <property type="entry name" value="Cyclophilin-like"/>
    <property type="match status" value="1"/>
</dbReference>
<dbReference type="NCBIfam" id="TIGR00724">
    <property type="entry name" value="urea_amlyse_rel"/>
    <property type="match status" value="1"/>
</dbReference>
<evidence type="ECO:0000256" key="1">
    <source>
        <dbReference type="ARBA" id="ARBA00022741"/>
    </source>
</evidence>
<keyword evidence="1" id="KW-0547">Nucleotide-binding</keyword>
<dbReference type="InterPro" id="IPR029000">
    <property type="entry name" value="Cyclophilin-like_dom_sf"/>
</dbReference>
<dbReference type="InterPro" id="IPR052708">
    <property type="entry name" value="PxpC"/>
</dbReference>
<feature type="domain" description="Carboxyltransferase" evidence="4">
    <location>
        <begin position="23"/>
        <end position="315"/>
    </location>
</feature>
<evidence type="ECO:0000313" key="6">
    <source>
        <dbReference type="Proteomes" id="UP001597301"/>
    </source>
</evidence>
<dbReference type="Gene3D" id="2.40.100.10">
    <property type="entry name" value="Cyclophilin-like"/>
    <property type="match status" value="1"/>
</dbReference>
<dbReference type="PANTHER" id="PTHR43309">
    <property type="entry name" value="5-OXOPROLINASE SUBUNIT C"/>
    <property type="match status" value="1"/>
</dbReference>
<keyword evidence="6" id="KW-1185">Reference proteome</keyword>
<dbReference type="RefSeq" id="WP_380771719.1">
    <property type="nucleotide sequence ID" value="NZ_JBHUEO010000003.1"/>
</dbReference>
<gene>
    <name evidence="5" type="ORF">ACFSCZ_01190</name>
</gene>
<dbReference type="Pfam" id="PF02626">
    <property type="entry name" value="CT_A_B"/>
    <property type="match status" value="1"/>
</dbReference>
<accession>A0ABW4KD71</accession>
<protein>
    <submittedName>
        <fullName evidence="5">Biotin-dependent carboxyltransferase family protein</fullName>
    </submittedName>
</protein>
<evidence type="ECO:0000313" key="5">
    <source>
        <dbReference type="EMBL" id="MFD1705363.1"/>
    </source>
</evidence>
<keyword evidence="3" id="KW-0067">ATP-binding</keyword>
<evidence type="ECO:0000256" key="3">
    <source>
        <dbReference type="ARBA" id="ARBA00022840"/>
    </source>
</evidence>
<proteinExistence type="predicted"/>